<dbReference type="Proteomes" id="UP000465302">
    <property type="component" value="Unassembled WGS sequence"/>
</dbReference>
<sequence>MLVSIRMPSLKVIAASFAHYDFGVAVVAGHSTVAHTNAGDLRGTTEGSVGVWRGVPYAEQPVGERRFLAPAPLKPWSGVRDAVEHGPLPPQSKSFVGGGRDDPKVRDEACLTLTVWSPDTSGSLPVMVWIPGGAFVFGAGQFQLYNGSRLAANGNVVVVNITYRIGVFGGFELGDLGDGFDDNLALRDQMAALHWIQENIAAFGGDPDRVTIFGESAGGTSVLALLASPAADGLFRRAIAQSPALPLIADRELRARRAHEFLARLGVSAAEVKSLPQRQLRRAAGRLQLKSAATTPTLAYGLTYGTDLLPRHPVAAARAGALAKVPLIIGTNSHEASMFAWTKPPMLPTTTASIDAYIDRVAPDRRDELLAAYPDYPRRRALVALGSDVMFGGPTWAFADAYSAHAPTHMYRFDHFGWSLRVLGLGATHGSEIVHIQHSYGSFLGRKMHPLGRRLAPAVGKRMQRAWLDFAAQGWDSGEICWSSGQEWPIYETERRCTRIILSARDKVVSDPDRDRRLAWVGLY</sequence>
<name>A0A7I9VVX4_MYCAG</name>
<comment type="similarity">
    <text evidence="1 3">Belongs to the type-B carboxylesterase/lipase family.</text>
</comment>
<gene>
    <name evidence="5" type="ORF">MAGR_07780</name>
</gene>
<dbReference type="SUPFAM" id="SSF53474">
    <property type="entry name" value="alpha/beta-Hydrolases"/>
    <property type="match status" value="1"/>
</dbReference>
<evidence type="ECO:0000259" key="4">
    <source>
        <dbReference type="Pfam" id="PF00135"/>
    </source>
</evidence>
<organism evidence="5 6">
    <name type="scientific">Mycolicibacterium agri</name>
    <name type="common">Mycobacterium agri</name>
    <dbReference type="NCBI Taxonomy" id="36811"/>
    <lineage>
        <taxon>Bacteria</taxon>
        <taxon>Bacillati</taxon>
        <taxon>Actinomycetota</taxon>
        <taxon>Actinomycetes</taxon>
        <taxon>Mycobacteriales</taxon>
        <taxon>Mycobacteriaceae</taxon>
        <taxon>Mycolicibacterium</taxon>
    </lineage>
</organism>
<protein>
    <recommendedName>
        <fullName evidence="3">Carboxylic ester hydrolase</fullName>
        <ecNumber evidence="3">3.1.1.-</ecNumber>
    </recommendedName>
</protein>
<keyword evidence="2 3" id="KW-0378">Hydrolase</keyword>
<dbReference type="PANTHER" id="PTHR11559">
    <property type="entry name" value="CARBOXYLESTERASE"/>
    <property type="match status" value="1"/>
</dbReference>
<dbReference type="InterPro" id="IPR029058">
    <property type="entry name" value="AB_hydrolase_fold"/>
</dbReference>
<proteinExistence type="inferred from homology"/>
<dbReference type="EMBL" id="BLKS01000001">
    <property type="protein sequence ID" value="GFG49337.1"/>
    <property type="molecule type" value="Genomic_DNA"/>
</dbReference>
<evidence type="ECO:0000313" key="6">
    <source>
        <dbReference type="Proteomes" id="UP000465302"/>
    </source>
</evidence>
<evidence type="ECO:0000256" key="3">
    <source>
        <dbReference type="RuleBase" id="RU361235"/>
    </source>
</evidence>
<reference evidence="5 6" key="1">
    <citation type="journal article" date="2019" name="Emerg. Microbes Infect.">
        <title>Comprehensive subspecies identification of 175 nontuberculous mycobacteria species based on 7547 genomic profiles.</title>
        <authorList>
            <person name="Matsumoto Y."/>
            <person name="Kinjo T."/>
            <person name="Motooka D."/>
            <person name="Nabeya D."/>
            <person name="Jung N."/>
            <person name="Uechi K."/>
            <person name="Horii T."/>
            <person name="Iida T."/>
            <person name="Fujita J."/>
            <person name="Nakamura S."/>
        </authorList>
    </citation>
    <scope>NUCLEOTIDE SEQUENCE [LARGE SCALE GENOMIC DNA]</scope>
    <source>
        <strain evidence="5 6">JCM 6377</strain>
    </source>
</reference>
<accession>A0A7I9VVX4</accession>
<dbReference type="Pfam" id="PF00135">
    <property type="entry name" value="COesterase"/>
    <property type="match status" value="1"/>
</dbReference>
<dbReference type="PROSITE" id="PS00122">
    <property type="entry name" value="CARBOXYLESTERASE_B_1"/>
    <property type="match status" value="1"/>
</dbReference>
<dbReference type="EC" id="3.1.1.-" evidence="3"/>
<evidence type="ECO:0000256" key="2">
    <source>
        <dbReference type="ARBA" id="ARBA00022801"/>
    </source>
</evidence>
<evidence type="ECO:0000313" key="5">
    <source>
        <dbReference type="EMBL" id="GFG49337.1"/>
    </source>
</evidence>
<evidence type="ECO:0000256" key="1">
    <source>
        <dbReference type="ARBA" id="ARBA00005964"/>
    </source>
</evidence>
<dbReference type="Gene3D" id="3.40.50.1820">
    <property type="entry name" value="alpha/beta hydrolase"/>
    <property type="match status" value="1"/>
</dbReference>
<dbReference type="InterPro" id="IPR002018">
    <property type="entry name" value="CarbesteraseB"/>
</dbReference>
<comment type="caution">
    <text evidence="5">The sequence shown here is derived from an EMBL/GenBank/DDBJ whole genome shotgun (WGS) entry which is preliminary data.</text>
</comment>
<dbReference type="InterPro" id="IPR019826">
    <property type="entry name" value="Carboxylesterase_B_AS"/>
</dbReference>
<dbReference type="AlphaFoldDB" id="A0A7I9VVX4"/>
<feature type="domain" description="Carboxylesterase type B" evidence="4">
    <location>
        <begin position="31"/>
        <end position="494"/>
    </location>
</feature>
<dbReference type="GO" id="GO:0016787">
    <property type="term" value="F:hydrolase activity"/>
    <property type="evidence" value="ECO:0007669"/>
    <property type="project" value="UniProtKB-KW"/>
</dbReference>
<dbReference type="InterPro" id="IPR050309">
    <property type="entry name" value="Type-B_Carboxylest/Lipase"/>
</dbReference>